<keyword evidence="2" id="KW-0723">Serine/threonine-protein kinase</keyword>
<organism evidence="11 12">
    <name type="scientific">Rhizopogon vinicolor AM-OR11-026</name>
    <dbReference type="NCBI Taxonomy" id="1314800"/>
    <lineage>
        <taxon>Eukaryota</taxon>
        <taxon>Fungi</taxon>
        <taxon>Dikarya</taxon>
        <taxon>Basidiomycota</taxon>
        <taxon>Agaricomycotina</taxon>
        <taxon>Agaricomycetes</taxon>
        <taxon>Agaricomycetidae</taxon>
        <taxon>Boletales</taxon>
        <taxon>Suillineae</taxon>
        <taxon>Rhizopogonaceae</taxon>
        <taxon>Rhizopogon</taxon>
    </lineage>
</organism>
<dbReference type="Pfam" id="PF00069">
    <property type="entry name" value="Pkinase"/>
    <property type="match status" value="1"/>
</dbReference>
<dbReference type="SUPFAM" id="SSF56112">
    <property type="entry name" value="Protein kinase-like (PK-like)"/>
    <property type="match status" value="1"/>
</dbReference>
<keyword evidence="4" id="KW-0547">Nucleotide-binding</keyword>
<evidence type="ECO:0000256" key="8">
    <source>
        <dbReference type="ARBA" id="ARBA00048679"/>
    </source>
</evidence>
<keyword evidence="6" id="KW-0067">ATP-binding</keyword>
<keyword evidence="3" id="KW-0808">Transferase</keyword>
<dbReference type="InterPro" id="IPR000719">
    <property type="entry name" value="Prot_kinase_dom"/>
</dbReference>
<evidence type="ECO:0000313" key="11">
    <source>
        <dbReference type="EMBL" id="OAX37342.1"/>
    </source>
</evidence>
<dbReference type="PANTHER" id="PTHR24356:SF418">
    <property type="entry name" value="SERINE_THREONINE-PROTEIN KINASE WARTS"/>
    <property type="match status" value="1"/>
</dbReference>
<feature type="domain" description="Protein kinase" evidence="10">
    <location>
        <begin position="197"/>
        <end position="474"/>
    </location>
</feature>
<feature type="compositionally biased region" description="Pro residues" evidence="9">
    <location>
        <begin position="148"/>
        <end position="181"/>
    </location>
</feature>
<dbReference type="OrthoDB" id="2654451at2759"/>
<dbReference type="SMART" id="SM00220">
    <property type="entry name" value="S_TKc"/>
    <property type="match status" value="1"/>
</dbReference>
<protein>
    <recommendedName>
        <fullName evidence="1">non-specific serine/threonine protein kinase</fullName>
        <ecNumber evidence="1">2.7.11.1</ecNumber>
    </recommendedName>
</protein>
<keyword evidence="12" id="KW-1185">Reference proteome</keyword>
<evidence type="ECO:0000256" key="5">
    <source>
        <dbReference type="ARBA" id="ARBA00022777"/>
    </source>
</evidence>
<reference evidence="11 12" key="1">
    <citation type="submission" date="2016-06" db="EMBL/GenBank/DDBJ databases">
        <title>Comparative genomics of the ectomycorrhizal sister species Rhizopogon vinicolor and Rhizopogon vesiculosus (Basidiomycota: Boletales) reveals a divergence of the mating type B locus.</title>
        <authorList>
            <consortium name="DOE Joint Genome Institute"/>
            <person name="Mujic A.B."/>
            <person name="Kuo A."/>
            <person name="Tritt A."/>
            <person name="Lipzen A."/>
            <person name="Chen C."/>
            <person name="Johnson J."/>
            <person name="Sharma A."/>
            <person name="Barry K."/>
            <person name="Grigoriev I.V."/>
            <person name="Spatafora J.W."/>
        </authorList>
    </citation>
    <scope>NUCLEOTIDE SEQUENCE [LARGE SCALE GENOMIC DNA]</scope>
    <source>
        <strain evidence="11 12">AM-OR11-026</strain>
    </source>
</reference>
<evidence type="ECO:0000256" key="9">
    <source>
        <dbReference type="SAM" id="MobiDB-lite"/>
    </source>
</evidence>
<evidence type="ECO:0000256" key="4">
    <source>
        <dbReference type="ARBA" id="ARBA00022741"/>
    </source>
</evidence>
<dbReference type="Proteomes" id="UP000092154">
    <property type="component" value="Unassembled WGS sequence"/>
</dbReference>
<dbReference type="STRING" id="1314800.A0A1B7MXM6"/>
<gene>
    <name evidence="11" type="ORF">K503DRAFT_240085</name>
</gene>
<dbReference type="PROSITE" id="PS50011">
    <property type="entry name" value="PROTEIN_KINASE_DOM"/>
    <property type="match status" value="1"/>
</dbReference>
<evidence type="ECO:0000256" key="7">
    <source>
        <dbReference type="ARBA" id="ARBA00047899"/>
    </source>
</evidence>
<dbReference type="EMBL" id="KV448358">
    <property type="protein sequence ID" value="OAX37342.1"/>
    <property type="molecule type" value="Genomic_DNA"/>
</dbReference>
<dbReference type="InParanoid" id="A0A1B7MXM6"/>
<evidence type="ECO:0000259" key="10">
    <source>
        <dbReference type="PROSITE" id="PS50011"/>
    </source>
</evidence>
<name>A0A1B7MXM6_9AGAM</name>
<sequence length="539" mass="60753">MLPGGRLRLNKNVTLKLITPPRPSKPQLSSASHLSEMPQLARLQDTVSFTIVIPARRAQHHEPQSYHNPIDTSIPAFPQVEKLGGLTETPQVLQAESNASSTTPQSITIPSLKPQSVIAEDIDPHVLPTELLELRYPSDWEPSAVNPPRAPTVPLTPPRSPTIPLTPPRSPTIPLTPPRSPTVPLTTPRTNKVEGRFRILRVLQNGGFATAWGVKDTSSGRLLCMKVFQEEWPKRLPTETGILKELEVYKRITSSRTTSVGKMFVMELEMSFRAHGDRICFVMDLMTNDLHHYMVKFSDYCSENARRWAAQIALGIRALHDMGIIHRDIKPENILIDARENIRIADFGLSYIQRKPLRSWEVYTSDVMGTIECMAPEILANKHNPDPQYYGVTVDWWSYGCVLYELFSADHMPLFPTVDVINRYILWTSKHGGVNPFRGLAKLPKCKLGLVQGLLNPSVRERFCFEDVRDHLYFAPQDDGTDFDIACSRALERIECPQLLPDLKGEEGEELDPLPPRMCGRGPKCCPDVDWVNPRSGIQ</sequence>
<dbReference type="InterPro" id="IPR050236">
    <property type="entry name" value="Ser_Thr_kinase_AGC"/>
</dbReference>
<evidence type="ECO:0000256" key="6">
    <source>
        <dbReference type="ARBA" id="ARBA00022840"/>
    </source>
</evidence>
<dbReference type="EC" id="2.7.11.1" evidence="1"/>
<feature type="region of interest" description="Disordered" evidence="9">
    <location>
        <begin position="143"/>
        <end position="189"/>
    </location>
</feature>
<dbReference type="GO" id="GO:0005524">
    <property type="term" value="F:ATP binding"/>
    <property type="evidence" value="ECO:0007669"/>
    <property type="project" value="UniProtKB-KW"/>
</dbReference>
<dbReference type="Gene3D" id="1.10.510.10">
    <property type="entry name" value="Transferase(Phosphotransferase) domain 1"/>
    <property type="match status" value="1"/>
</dbReference>
<dbReference type="GO" id="GO:0035556">
    <property type="term" value="P:intracellular signal transduction"/>
    <property type="evidence" value="ECO:0007669"/>
    <property type="project" value="TreeGrafter"/>
</dbReference>
<evidence type="ECO:0000256" key="1">
    <source>
        <dbReference type="ARBA" id="ARBA00012513"/>
    </source>
</evidence>
<dbReference type="InterPro" id="IPR011009">
    <property type="entry name" value="Kinase-like_dom_sf"/>
</dbReference>
<dbReference type="GO" id="GO:0004674">
    <property type="term" value="F:protein serine/threonine kinase activity"/>
    <property type="evidence" value="ECO:0007669"/>
    <property type="project" value="UniProtKB-KW"/>
</dbReference>
<comment type="catalytic activity">
    <reaction evidence="7">
        <text>L-threonyl-[protein] + ATP = O-phospho-L-threonyl-[protein] + ADP + H(+)</text>
        <dbReference type="Rhea" id="RHEA:46608"/>
        <dbReference type="Rhea" id="RHEA-COMP:11060"/>
        <dbReference type="Rhea" id="RHEA-COMP:11605"/>
        <dbReference type="ChEBI" id="CHEBI:15378"/>
        <dbReference type="ChEBI" id="CHEBI:30013"/>
        <dbReference type="ChEBI" id="CHEBI:30616"/>
        <dbReference type="ChEBI" id="CHEBI:61977"/>
        <dbReference type="ChEBI" id="CHEBI:456216"/>
        <dbReference type="EC" id="2.7.11.1"/>
    </reaction>
</comment>
<dbReference type="PROSITE" id="PS00108">
    <property type="entry name" value="PROTEIN_KINASE_ST"/>
    <property type="match status" value="1"/>
</dbReference>
<keyword evidence="5 11" id="KW-0418">Kinase</keyword>
<evidence type="ECO:0000256" key="2">
    <source>
        <dbReference type="ARBA" id="ARBA00022527"/>
    </source>
</evidence>
<evidence type="ECO:0000313" key="12">
    <source>
        <dbReference type="Proteomes" id="UP000092154"/>
    </source>
</evidence>
<dbReference type="PANTHER" id="PTHR24356">
    <property type="entry name" value="SERINE/THREONINE-PROTEIN KINASE"/>
    <property type="match status" value="1"/>
</dbReference>
<dbReference type="InterPro" id="IPR008271">
    <property type="entry name" value="Ser/Thr_kinase_AS"/>
</dbReference>
<evidence type="ECO:0000256" key="3">
    <source>
        <dbReference type="ARBA" id="ARBA00022679"/>
    </source>
</evidence>
<accession>A0A1B7MXM6</accession>
<proteinExistence type="predicted"/>
<comment type="catalytic activity">
    <reaction evidence="8">
        <text>L-seryl-[protein] + ATP = O-phospho-L-seryl-[protein] + ADP + H(+)</text>
        <dbReference type="Rhea" id="RHEA:17989"/>
        <dbReference type="Rhea" id="RHEA-COMP:9863"/>
        <dbReference type="Rhea" id="RHEA-COMP:11604"/>
        <dbReference type="ChEBI" id="CHEBI:15378"/>
        <dbReference type="ChEBI" id="CHEBI:29999"/>
        <dbReference type="ChEBI" id="CHEBI:30616"/>
        <dbReference type="ChEBI" id="CHEBI:83421"/>
        <dbReference type="ChEBI" id="CHEBI:456216"/>
        <dbReference type="EC" id="2.7.11.1"/>
    </reaction>
</comment>
<dbReference type="AlphaFoldDB" id="A0A1B7MXM6"/>